<feature type="active site" evidence="1">
    <location>
        <position position="270"/>
    </location>
</feature>
<dbReference type="EMBL" id="LHPG02000001">
    <property type="protein sequence ID" value="PRW61139.1"/>
    <property type="molecule type" value="Genomic_DNA"/>
</dbReference>
<protein>
    <submittedName>
        <fullName evidence="4">Cytochrome c554</fullName>
    </submittedName>
</protein>
<sequence length="696" mass="74174">MAHDTACVSLGHLTLLLALVPTALAAPRVVAVAASAGRTLAAAARSVDAGGRLTVTGLVLEGQAGDSTLELQRLEAWDPAAKIVVHPGSTQAGAYKKLLATSQLTASLALETDGELYKVLGGTKAAVTSYVGQLVAYASIVFKKEIGVELRITWLGIYSNFATDPWPTLKDTGGDSVDAVSFLREYWNNPANKRTGIKRTLVHMLSGQRTGGAAYGEVLCDREKHANPAMHDHVYDYGFTGGVLGTFDWSGSAAAYPTLPVWDLYVFMHEMGHQFGSPHTHEFCKAIPEDPTTIDDCVKSDVCPQTKFGILPSCSATPAFAGAGTIMSYCYLLDGNDNNMALTFGLKHPCGRRPERVAKVMRAHVLDRAAQFPSCFTPTIPVPPPAPPPKPNGKWSNPIVVPNALPFTSTVFNTYWPTGVPNWDTRDCEDFVSGRRVHVFRWFATRTYDNAQVTVSSCGRLRNDNTPLLSVRSATTANNVGPFGCVASAAYGCPYPDMAAVGTFKPVADTFYYLIVTPNDVEAAPPKLNLTVTAVLGNARGRWATPIGLPINPYGSNTRTSWTSGEHKSFLPAGVPASLCRDGSAGRPYVAFKWFSGTALKNGTAWRAASKLTLSACYPTGANAVAVSVRSSKNVANPAAGPFTCTNRMASGCGTGKVGFKLDAKLTANTTYWFVVTPVNATKPPASFKLTVSLTL</sequence>
<dbReference type="Gene3D" id="3.40.390.10">
    <property type="entry name" value="Collagenase (Catalytic Domain)"/>
    <property type="match status" value="1"/>
</dbReference>
<feature type="signal peptide" evidence="2">
    <location>
        <begin position="1"/>
        <end position="25"/>
    </location>
</feature>
<comment type="caution">
    <text evidence="1">Lacks conserved residue(s) required for the propagation of feature annotation.</text>
</comment>
<evidence type="ECO:0000256" key="1">
    <source>
        <dbReference type="PROSITE-ProRule" id="PRU00276"/>
    </source>
</evidence>
<keyword evidence="1" id="KW-0862">Zinc</keyword>
<dbReference type="PROSITE" id="PS50215">
    <property type="entry name" value="ADAM_MEPRO"/>
    <property type="match status" value="1"/>
</dbReference>
<dbReference type="SUPFAM" id="SSF55486">
    <property type="entry name" value="Metalloproteases ('zincins'), catalytic domain"/>
    <property type="match status" value="1"/>
</dbReference>
<dbReference type="GO" id="GO:0006508">
    <property type="term" value="P:proteolysis"/>
    <property type="evidence" value="ECO:0007669"/>
    <property type="project" value="InterPro"/>
</dbReference>
<evidence type="ECO:0000259" key="3">
    <source>
        <dbReference type="PROSITE" id="PS50215"/>
    </source>
</evidence>
<feature type="binding site" evidence="1">
    <location>
        <position position="279"/>
    </location>
    <ligand>
        <name>Zn(2+)</name>
        <dbReference type="ChEBI" id="CHEBI:29105"/>
        <note>catalytic</note>
    </ligand>
</feature>
<feature type="binding site" evidence="1">
    <location>
        <position position="269"/>
    </location>
    <ligand>
        <name>Zn(2+)</name>
        <dbReference type="ChEBI" id="CHEBI:29105"/>
        <note>catalytic</note>
    </ligand>
</feature>
<proteinExistence type="predicted"/>
<dbReference type="Pfam" id="PF13688">
    <property type="entry name" value="Reprolysin_5"/>
    <property type="match status" value="1"/>
</dbReference>
<dbReference type="Proteomes" id="UP000239899">
    <property type="component" value="Unassembled WGS sequence"/>
</dbReference>
<feature type="domain" description="Peptidase M12B" evidence="3">
    <location>
        <begin position="104"/>
        <end position="315"/>
    </location>
</feature>
<reference evidence="4 5" key="1">
    <citation type="journal article" date="2018" name="Plant J.">
        <title>Genome sequences of Chlorella sorokiniana UTEX 1602 and Micractinium conductrix SAG 241.80: implications to maltose excretion by a green alga.</title>
        <authorList>
            <person name="Arriola M.B."/>
            <person name="Velmurugan N."/>
            <person name="Zhang Y."/>
            <person name="Plunkett M.H."/>
            <person name="Hondzo H."/>
            <person name="Barney B.M."/>
        </authorList>
    </citation>
    <scope>NUCLEOTIDE SEQUENCE [LARGE SCALE GENOMIC DNA]</scope>
    <source>
        <strain evidence="5">UTEX 1602</strain>
    </source>
</reference>
<organism evidence="4 5">
    <name type="scientific">Chlorella sorokiniana</name>
    <name type="common">Freshwater green alga</name>
    <dbReference type="NCBI Taxonomy" id="3076"/>
    <lineage>
        <taxon>Eukaryota</taxon>
        <taxon>Viridiplantae</taxon>
        <taxon>Chlorophyta</taxon>
        <taxon>core chlorophytes</taxon>
        <taxon>Trebouxiophyceae</taxon>
        <taxon>Chlorellales</taxon>
        <taxon>Chlorellaceae</taxon>
        <taxon>Chlorella clade</taxon>
        <taxon>Chlorella</taxon>
    </lineage>
</organism>
<feature type="chain" id="PRO_5015110258" evidence="2">
    <location>
        <begin position="26"/>
        <end position="696"/>
    </location>
</feature>
<feature type="binding site" evidence="1">
    <location>
        <position position="273"/>
    </location>
    <ligand>
        <name>Zn(2+)</name>
        <dbReference type="ChEBI" id="CHEBI:29105"/>
        <note>catalytic</note>
    </ligand>
</feature>
<dbReference type="InterPro" id="IPR001590">
    <property type="entry name" value="Peptidase_M12B"/>
</dbReference>
<keyword evidence="5" id="KW-1185">Reference proteome</keyword>
<accession>A0A2P6U4B1</accession>
<dbReference type="GO" id="GO:0004222">
    <property type="term" value="F:metalloendopeptidase activity"/>
    <property type="evidence" value="ECO:0007669"/>
    <property type="project" value="InterPro"/>
</dbReference>
<evidence type="ECO:0000256" key="2">
    <source>
        <dbReference type="SAM" id="SignalP"/>
    </source>
</evidence>
<dbReference type="OrthoDB" id="513993at2759"/>
<name>A0A2P6U4B1_CHLSO</name>
<dbReference type="GO" id="GO:0046872">
    <property type="term" value="F:metal ion binding"/>
    <property type="evidence" value="ECO:0007669"/>
    <property type="project" value="UniProtKB-KW"/>
</dbReference>
<comment type="caution">
    <text evidence="4">The sequence shown here is derived from an EMBL/GenBank/DDBJ whole genome shotgun (WGS) entry which is preliminary data.</text>
</comment>
<gene>
    <name evidence="4" type="ORF">C2E21_0532</name>
</gene>
<keyword evidence="1" id="KW-0479">Metal-binding</keyword>
<dbReference type="InterPro" id="IPR024079">
    <property type="entry name" value="MetalloPept_cat_dom_sf"/>
</dbReference>
<dbReference type="AlphaFoldDB" id="A0A2P6U4B1"/>
<keyword evidence="2" id="KW-0732">Signal</keyword>
<evidence type="ECO:0000313" key="5">
    <source>
        <dbReference type="Proteomes" id="UP000239899"/>
    </source>
</evidence>
<evidence type="ECO:0000313" key="4">
    <source>
        <dbReference type="EMBL" id="PRW61139.1"/>
    </source>
</evidence>